<dbReference type="Gene3D" id="2.60.40.790">
    <property type="match status" value="1"/>
</dbReference>
<protein>
    <submittedName>
        <fullName evidence="4">Hsp20/alpha crystallin family protein</fullName>
    </submittedName>
</protein>
<sequence>MKLISQEFLHNIAPQLDLLNTLGGGVTQPQVRVHKREQGVVIRVSAPSVRPETFHVVLNNNRLDVFAEYRPAADDQLVAPLFVQSFELPVELDLTRIDAVHEGRELRVRIPYQDPNTNHREINIRRR</sequence>
<reference evidence="5" key="1">
    <citation type="submission" date="2018-05" db="EMBL/GenBank/DDBJ databases">
        <authorList>
            <person name="Nie L."/>
        </authorList>
    </citation>
    <scope>NUCLEOTIDE SEQUENCE [LARGE SCALE GENOMIC DNA]</scope>
    <source>
        <strain evidence="5">NL</strain>
    </source>
</reference>
<dbReference type="OrthoDB" id="954426at2"/>
<dbReference type="SUPFAM" id="SSF49764">
    <property type="entry name" value="HSP20-like chaperones"/>
    <property type="match status" value="1"/>
</dbReference>
<organism evidence="4 5">
    <name type="scientific">Hymenobacter edaphi</name>
    <dbReference type="NCBI Taxonomy" id="2211146"/>
    <lineage>
        <taxon>Bacteria</taxon>
        <taxon>Pseudomonadati</taxon>
        <taxon>Bacteroidota</taxon>
        <taxon>Cytophagia</taxon>
        <taxon>Cytophagales</taxon>
        <taxon>Hymenobacteraceae</taxon>
        <taxon>Hymenobacter</taxon>
    </lineage>
</organism>
<feature type="domain" description="SHSP" evidence="3">
    <location>
        <begin position="22"/>
        <end position="127"/>
    </location>
</feature>
<evidence type="ECO:0000256" key="2">
    <source>
        <dbReference type="RuleBase" id="RU003616"/>
    </source>
</evidence>
<dbReference type="InterPro" id="IPR002068">
    <property type="entry name" value="A-crystallin/Hsp20_dom"/>
</dbReference>
<gene>
    <name evidence="4" type="ORF">DLM85_22915</name>
</gene>
<dbReference type="CDD" id="cd00298">
    <property type="entry name" value="ACD_sHsps_p23-like"/>
    <property type="match status" value="1"/>
</dbReference>
<comment type="caution">
    <text evidence="4">The sequence shown here is derived from an EMBL/GenBank/DDBJ whole genome shotgun (WGS) entry which is preliminary data.</text>
</comment>
<dbReference type="InterPro" id="IPR008978">
    <property type="entry name" value="HSP20-like_chaperone"/>
</dbReference>
<dbReference type="EMBL" id="QHKM01000012">
    <property type="protein sequence ID" value="RAK62722.1"/>
    <property type="molecule type" value="Genomic_DNA"/>
</dbReference>
<dbReference type="Proteomes" id="UP000248553">
    <property type="component" value="Unassembled WGS sequence"/>
</dbReference>
<dbReference type="RefSeq" id="WP_111480519.1">
    <property type="nucleotide sequence ID" value="NZ_QHKM01000012.1"/>
</dbReference>
<evidence type="ECO:0000313" key="5">
    <source>
        <dbReference type="Proteomes" id="UP000248553"/>
    </source>
</evidence>
<evidence type="ECO:0000313" key="4">
    <source>
        <dbReference type="EMBL" id="RAK62722.1"/>
    </source>
</evidence>
<name>A0A328B5P6_9BACT</name>
<dbReference type="PROSITE" id="PS01031">
    <property type="entry name" value="SHSP"/>
    <property type="match status" value="1"/>
</dbReference>
<dbReference type="Pfam" id="PF00011">
    <property type="entry name" value="HSP20"/>
    <property type="match status" value="1"/>
</dbReference>
<proteinExistence type="inferred from homology"/>
<keyword evidence="5" id="KW-1185">Reference proteome</keyword>
<comment type="similarity">
    <text evidence="1 2">Belongs to the small heat shock protein (HSP20) family.</text>
</comment>
<evidence type="ECO:0000259" key="3">
    <source>
        <dbReference type="PROSITE" id="PS01031"/>
    </source>
</evidence>
<accession>A0A328B5P6</accession>
<dbReference type="AlphaFoldDB" id="A0A328B5P6"/>
<evidence type="ECO:0000256" key="1">
    <source>
        <dbReference type="PROSITE-ProRule" id="PRU00285"/>
    </source>
</evidence>